<feature type="non-terminal residue" evidence="2">
    <location>
        <position position="1"/>
    </location>
</feature>
<feature type="region of interest" description="Disordered" evidence="1">
    <location>
        <begin position="218"/>
        <end position="269"/>
    </location>
</feature>
<gene>
    <name evidence="2" type="ORF">AURDEDRAFT_176234</name>
</gene>
<name>J0LDK5_AURST</name>
<dbReference type="InParanoid" id="J0LDK5"/>
<accession>J0LDK5</accession>
<dbReference type="KEGG" id="adl:AURDEDRAFT_176234"/>
<organism evidence="2 3">
    <name type="scientific">Auricularia subglabra (strain TFB-10046 / SS5)</name>
    <name type="common">White-rot fungus</name>
    <name type="synonym">Auricularia delicata (strain TFB10046)</name>
    <dbReference type="NCBI Taxonomy" id="717982"/>
    <lineage>
        <taxon>Eukaryota</taxon>
        <taxon>Fungi</taxon>
        <taxon>Dikarya</taxon>
        <taxon>Basidiomycota</taxon>
        <taxon>Agaricomycotina</taxon>
        <taxon>Agaricomycetes</taxon>
        <taxon>Auriculariales</taxon>
        <taxon>Auriculariaceae</taxon>
        <taxon>Auricularia</taxon>
    </lineage>
</organism>
<protein>
    <submittedName>
        <fullName evidence="2">Uncharacterized protein</fullName>
    </submittedName>
</protein>
<keyword evidence="3" id="KW-1185">Reference proteome</keyword>
<sequence>SLRRSLASSWQFIVTQGRGHDRGYRPRSPSTAFSPTTSLPASTGIAGDYIPDAYLRDDDSGYEHSYPQQSAGPAASSAQYSVPSSNPGGQTVLMESLVQPLIRSTDNYSDLATTVVKSDIRRRETFELRGKRHHGGNDNKQPKPVEQEQPVKRPKFAKLKLSEDVESRARVRINLYITDCLEGGRAPKLSNVEIAAITPEQRALMDNESARCCKLAERKATDGESTTGKKAAANKKPAASDEDAEGKPEEPALKDGPAPMQLDLEAAGN</sequence>
<dbReference type="EMBL" id="JH687924">
    <property type="protein sequence ID" value="EJD34737.1"/>
    <property type="molecule type" value="Genomic_DNA"/>
</dbReference>
<reference evidence="3" key="1">
    <citation type="journal article" date="2012" name="Science">
        <title>The Paleozoic origin of enzymatic lignin decomposition reconstructed from 31 fungal genomes.</title>
        <authorList>
            <person name="Floudas D."/>
            <person name="Binder M."/>
            <person name="Riley R."/>
            <person name="Barry K."/>
            <person name="Blanchette R.A."/>
            <person name="Henrissat B."/>
            <person name="Martinez A.T."/>
            <person name="Otillar R."/>
            <person name="Spatafora J.W."/>
            <person name="Yadav J.S."/>
            <person name="Aerts A."/>
            <person name="Benoit I."/>
            <person name="Boyd A."/>
            <person name="Carlson A."/>
            <person name="Copeland A."/>
            <person name="Coutinho P.M."/>
            <person name="de Vries R.P."/>
            <person name="Ferreira P."/>
            <person name="Findley K."/>
            <person name="Foster B."/>
            <person name="Gaskell J."/>
            <person name="Glotzer D."/>
            <person name="Gorecki P."/>
            <person name="Heitman J."/>
            <person name="Hesse C."/>
            <person name="Hori C."/>
            <person name="Igarashi K."/>
            <person name="Jurgens J.A."/>
            <person name="Kallen N."/>
            <person name="Kersten P."/>
            <person name="Kohler A."/>
            <person name="Kuees U."/>
            <person name="Kumar T.K.A."/>
            <person name="Kuo A."/>
            <person name="LaButti K."/>
            <person name="Larrondo L.F."/>
            <person name="Lindquist E."/>
            <person name="Ling A."/>
            <person name="Lombard V."/>
            <person name="Lucas S."/>
            <person name="Lundell T."/>
            <person name="Martin R."/>
            <person name="McLaughlin D.J."/>
            <person name="Morgenstern I."/>
            <person name="Morin E."/>
            <person name="Murat C."/>
            <person name="Nagy L.G."/>
            <person name="Nolan M."/>
            <person name="Ohm R.A."/>
            <person name="Patyshakuliyeva A."/>
            <person name="Rokas A."/>
            <person name="Ruiz-Duenas F.J."/>
            <person name="Sabat G."/>
            <person name="Salamov A."/>
            <person name="Samejima M."/>
            <person name="Schmutz J."/>
            <person name="Slot J.C."/>
            <person name="St John F."/>
            <person name="Stenlid J."/>
            <person name="Sun H."/>
            <person name="Sun S."/>
            <person name="Syed K."/>
            <person name="Tsang A."/>
            <person name="Wiebenga A."/>
            <person name="Young D."/>
            <person name="Pisabarro A."/>
            <person name="Eastwood D.C."/>
            <person name="Martin F."/>
            <person name="Cullen D."/>
            <person name="Grigoriev I.V."/>
            <person name="Hibbett D.S."/>
        </authorList>
    </citation>
    <scope>NUCLEOTIDE SEQUENCE [LARGE SCALE GENOMIC DNA]</scope>
    <source>
        <strain evidence="3">TFB10046</strain>
    </source>
</reference>
<proteinExistence type="predicted"/>
<evidence type="ECO:0000256" key="1">
    <source>
        <dbReference type="SAM" id="MobiDB-lite"/>
    </source>
</evidence>
<evidence type="ECO:0000313" key="3">
    <source>
        <dbReference type="Proteomes" id="UP000006514"/>
    </source>
</evidence>
<feature type="region of interest" description="Disordered" evidence="1">
    <location>
        <begin position="127"/>
        <end position="155"/>
    </location>
</feature>
<feature type="region of interest" description="Disordered" evidence="1">
    <location>
        <begin position="17"/>
        <end position="87"/>
    </location>
</feature>
<feature type="compositionally biased region" description="Low complexity" evidence="1">
    <location>
        <begin position="65"/>
        <end position="81"/>
    </location>
</feature>
<dbReference type="Proteomes" id="UP000006514">
    <property type="component" value="Unassembled WGS sequence"/>
</dbReference>
<dbReference type="AlphaFoldDB" id="J0LDK5"/>
<feature type="compositionally biased region" description="Basic and acidic residues" evidence="1">
    <location>
        <begin position="127"/>
        <end position="151"/>
    </location>
</feature>
<evidence type="ECO:0000313" key="2">
    <source>
        <dbReference type="EMBL" id="EJD34737.1"/>
    </source>
</evidence>
<feature type="compositionally biased region" description="Polar residues" evidence="1">
    <location>
        <begin position="28"/>
        <end position="41"/>
    </location>
</feature>